<dbReference type="OrthoDB" id="2984396at2759"/>
<evidence type="ECO:0000256" key="2">
    <source>
        <dbReference type="SAM" id="SignalP"/>
    </source>
</evidence>
<reference evidence="3" key="1">
    <citation type="submission" date="2020-05" db="EMBL/GenBank/DDBJ databases">
        <title>Mycena genomes resolve the evolution of fungal bioluminescence.</title>
        <authorList>
            <person name="Tsai I.J."/>
        </authorList>
    </citation>
    <scope>NUCLEOTIDE SEQUENCE</scope>
    <source>
        <strain evidence="3">160909Yilan</strain>
    </source>
</reference>
<gene>
    <name evidence="3" type="ORF">MSAN_02391900</name>
</gene>
<dbReference type="AlphaFoldDB" id="A0A8H7CG71"/>
<protein>
    <submittedName>
        <fullName evidence="3">Uncharacterized protein</fullName>
    </submittedName>
</protein>
<proteinExistence type="predicted"/>
<feature type="region of interest" description="Disordered" evidence="1">
    <location>
        <begin position="179"/>
        <end position="202"/>
    </location>
</feature>
<feature type="compositionally biased region" description="Low complexity" evidence="1">
    <location>
        <begin position="179"/>
        <end position="199"/>
    </location>
</feature>
<comment type="caution">
    <text evidence="3">The sequence shown here is derived from an EMBL/GenBank/DDBJ whole genome shotgun (WGS) entry which is preliminary data.</text>
</comment>
<evidence type="ECO:0000313" key="4">
    <source>
        <dbReference type="Proteomes" id="UP000623467"/>
    </source>
</evidence>
<name>A0A8H7CG71_9AGAR</name>
<dbReference type="Gene3D" id="2.60.120.260">
    <property type="entry name" value="Galactose-binding domain-like"/>
    <property type="match status" value="1"/>
</dbReference>
<sequence length="225" mass="23773">MRSILLFPLFVYATLADQNVTIDDTDSSIQYSDGGHTSPCTIDADGNFSPGQAGCFNNGPKNCTSGAHVLQTQTSTLSMQFKGSAIYMNALLDDISNVYTVTLDGNSTDLDGVRPGGALLCYTLFSQTDLDPTVEHNISLSIKGLSPTRNTTLGNDNTFFFWLDNFVVTMPGGDNTSSSAAISGTVSSSSPSSNPTGTSDARSPTTIISWTSFGVGAISMLFLLW</sequence>
<keyword evidence="2" id="KW-0732">Signal</keyword>
<feature type="signal peptide" evidence="2">
    <location>
        <begin position="1"/>
        <end position="16"/>
    </location>
</feature>
<feature type="chain" id="PRO_5033986702" evidence="2">
    <location>
        <begin position="17"/>
        <end position="225"/>
    </location>
</feature>
<evidence type="ECO:0000256" key="1">
    <source>
        <dbReference type="SAM" id="MobiDB-lite"/>
    </source>
</evidence>
<organism evidence="3 4">
    <name type="scientific">Mycena sanguinolenta</name>
    <dbReference type="NCBI Taxonomy" id="230812"/>
    <lineage>
        <taxon>Eukaryota</taxon>
        <taxon>Fungi</taxon>
        <taxon>Dikarya</taxon>
        <taxon>Basidiomycota</taxon>
        <taxon>Agaricomycotina</taxon>
        <taxon>Agaricomycetes</taxon>
        <taxon>Agaricomycetidae</taxon>
        <taxon>Agaricales</taxon>
        <taxon>Marasmiineae</taxon>
        <taxon>Mycenaceae</taxon>
        <taxon>Mycena</taxon>
    </lineage>
</organism>
<evidence type="ECO:0000313" key="3">
    <source>
        <dbReference type="EMBL" id="KAF7334303.1"/>
    </source>
</evidence>
<dbReference type="EMBL" id="JACAZH010000049">
    <property type="protein sequence ID" value="KAF7334303.1"/>
    <property type="molecule type" value="Genomic_DNA"/>
</dbReference>
<keyword evidence="4" id="KW-1185">Reference proteome</keyword>
<accession>A0A8H7CG71</accession>
<dbReference type="Proteomes" id="UP000623467">
    <property type="component" value="Unassembled WGS sequence"/>
</dbReference>